<evidence type="ECO:0000313" key="3">
    <source>
        <dbReference type="Proteomes" id="UP000198749"/>
    </source>
</evidence>
<reference evidence="3" key="1">
    <citation type="submission" date="2016-10" db="EMBL/GenBank/DDBJ databases">
        <authorList>
            <person name="Varghese N."/>
            <person name="Submissions S."/>
        </authorList>
    </citation>
    <scope>NUCLEOTIDE SEQUENCE [LARGE SCALE GENOMIC DNA]</scope>
    <source>
        <strain evidence="3">DSM 18887</strain>
    </source>
</reference>
<dbReference type="Proteomes" id="UP000198749">
    <property type="component" value="Unassembled WGS sequence"/>
</dbReference>
<dbReference type="EMBL" id="FOGB01000024">
    <property type="protein sequence ID" value="SER20563.1"/>
    <property type="molecule type" value="Genomic_DNA"/>
</dbReference>
<keyword evidence="1" id="KW-0472">Membrane</keyword>
<dbReference type="AlphaFoldDB" id="A0A1H9MBP5"/>
<keyword evidence="1" id="KW-1133">Transmembrane helix</keyword>
<organism evidence="2 3">
    <name type="scientific">Amphritea atlantica</name>
    <dbReference type="NCBI Taxonomy" id="355243"/>
    <lineage>
        <taxon>Bacteria</taxon>
        <taxon>Pseudomonadati</taxon>
        <taxon>Pseudomonadota</taxon>
        <taxon>Gammaproteobacteria</taxon>
        <taxon>Oceanospirillales</taxon>
        <taxon>Oceanospirillaceae</taxon>
        <taxon>Amphritea</taxon>
    </lineage>
</organism>
<sequence length="83" mass="9128">MLLLYLPILMGLGAVFKDVQGELAASMRMFVGVAGWNCVMVIAFSALFSSSFFIASLVRKKPQTQFFIEFIIAACIVVLSPVY</sequence>
<evidence type="ECO:0000313" key="2">
    <source>
        <dbReference type="EMBL" id="SER20563.1"/>
    </source>
</evidence>
<gene>
    <name evidence="2" type="ORF">SAMN03080615_04349</name>
</gene>
<name>A0A1H9MBP5_9GAMM</name>
<accession>A0A1H9MBP5</accession>
<keyword evidence="3" id="KW-1185">Reference proteome</keyword>
<dbReference type="STRING" id="355243.SAMN03080615_04349"/>
<feature type="transmembrane region" description="Helical" evidence="1">
    <location>
        <begin position="66"/>
        <end position="82"/>
    </location>
</feature>
<keyword evidence="1" id="KW-0812">Transmembrane</keyword>
<feature type="transmembrane region" description="Helical" evidence="1">
    <location>
        <begin position="33"/>
        <end position="54"/>
    </location>
</feature>
<proteinExistence type="predicted"/>
<evidence type="ECO:0000256" key="1">
    <source>
        <dbReference type="SAM" id="Phobius"/>
    </source>
</evidence>
<protein>
    <submittedName>
        <fullName evidence="2">Uncharacterized protein</fullName>
    </submittedName>
</protein>